<dbReference type="AlphaFoldDB" id="A0A4Y9SWY1"/>
<dbReference type="PANTHER" id="PTHR48073">
    <property type="entry name" value="O-SUCCINYLBENZOATE SYNTHASE-RELATED"/>
    <property type="match status" value="1"/>
</dbReference>
<dbReference type="InterPro" id="IPR029065">
    <property type="entry name" value="Enolase_C-like"/>
</dbReference>
<comment type="caution">
    <text evidence="9">The sequence shown here is derived from an EMBL/GenBank/DDBJ whole genome shotgun (WGS) entry which is preliminary data.</text>
</comment>
<dbReference type="Proteomes" id="UP000297258">
    <property type="component" value="Unassembled WGS sequence"/>
</dbReference>
<evidence type="ECO:0000256" key="1">
    <source>
        <dbReference type="ARBA" id="ARBA00001936"/>
    </source>
</evidence>
<evidence type="ECO:0000259" key="8">
    <source>
        <dbReference type="SMART" id="SM00922"/>
    </source>
</evidence>
<evidence type="ECO:0000256" key="4">
    <source>
        <dbReference type="ARBA" id="ARBA00022723"/>
    </source>
</evidence>
<dbReference type="OrthoDB" id="5596677at2"/>
<evidence type="ECO:0000256" key="5">
    <source>
        <dbReference type="ARBA" id="ARBA00022797"/>
    </source>
</evidence>
<keyword evidence="6" id="KW-0464">Manganese</keyword>
<dbReference type="SFLD" id="SFLDG00180">
    <property type="entry name" value="muconate_cycloisomerase"/>
    <property type="match status" value="1"/>
</dbReference>
<dbReference type="GO" id="GO:0009063">
    <property type="term" value="P:amino acid catabolic process"/>
    <property type="evidence" value="ECO:0007669"/>
    <property type="project" value="InterPro"/>
</dbReference>
<evidence type="ECO:0000313" key="10">
    <source>
        <dbReference type="Proteomes" id="UP000297258"/>
    </source>
</evidence>
<evidence type="ECO:0000313" key="9">
    <source>
        <dbReference type="EMBL" id="TFW31336.1"/>
    </source>
</evidence>
<dbReference type="InterPro" id="IPR013341">
    <property type="entry name" value="Mandelate_racemase_N_dom"/>
</dbReference>
<dbReference type="SUPFAM" id="SSF51604">
    <property type="entry name" value="Enolase C-terminal domain-like"/>
    <property type="match status" value="1"/>
</dbReference>
<comment type="cofactor">
    <cofactor evidence="1">
        <name>Mn(2+)</name>
        <dbReference type="ChEBI" id="CHEBI:29035"/>
    </cofactor>
</comment>
<dbReference type="CDD" id="cd03318">
    <property type="entry name" value="MLE"/>
    <property type="match status" value="1"/>
</dbReference>
<dbReference type="PROSITE" id="PS00909">
    <property type="entry name" value="MR_MLE_2"/>
    <property type="match status" value="1"/>
</dbReference>
<evidence type="ECO:0000256" key="6">
    <source>
        <dbReference type="ARBA" id="ARBA00023211"/>
    </source>
</evidence>
<evidence type="ECO:0000256" key="3">
    <source>
        <dbReference type="ARBA" id="ARBA00008031"/>
    </source>
</evidence>
<dbReference type="GO" id="GO:0018850">
    <property type="term" value="F:chloromuconate cycloisomerase activity"/>
    <property type="evidence" value="ECO:0007669"/>
    <property type="project" value="InterPro"/>
</dbReference>
<dbReference type="UniPathway" id="UPA00083"/>
<dbReference type="InterPro" id="IPR013370">
    <property type="entry name" value="Chloromuconate_cycloisomerase"/>
</dbReference>
<dbReference type="GO" id="GO:0016854">
    <property type="term" value="F:racemase and epimerase activity"/>
    <property type="evidence" value="ECO:0007669"/>
    <property type="project" value="UniProtKB-ARBA"/>
</dbReference>
<dbReference type="GO" id="GO:0030145">
    <property type="term" value="F:manganese ion binding"/>
    <property type="evidence" value="ECO:0007669"/>
    <property type="project" value="InterPro"/>
</dbReference>
<dbReference type="SMART" id="SM00922">
    <property type="entry name" value="MR_MLE"/>
    <property type="match status" value="1"/>
</dbReference>
<name>A0A4Y9SWY1_9BURK</name>
<accession>A0A4Y9SWY1</accession>
<dbReference type="InterPro" id="IPR018110">
    <property type="entry name" value="Mandel_Rmase/mucon_lact_enz_CS"/>
</dbReference>
<keyword evidence="10" id="KW-1185">Reference proteome</keyword>
<dbReference type="SFLD" id="SFLDF00009">
    <property type="entry name" value="o-succinylbenzoate_synthase"/>
    <property type="match status" value="1"/>
</dbReference>
<keyword evidence="5" id="KW-0058">Aromatic hydrocarbons catabolism</keyword>
<dbReference type="InterPro" id="IPR036849">
    <property type="entry name" value="Enolase-like_C_sf"/>
</dbReference>
<comment type="pathway">
    <text evidence="2">Aromatic compound metabolism.</text>
</comment>
<dbReference type="Gene3D" id="3.30.390.10">
    <property type="entry name" value="Enolase-like, N-terminal domain"/>
    <property type="match status" value="1"/>
</dbReference>
<comment type="similarity">
    <text evidence="3">Belongs to the mandelate racemase/muconate lactonizing enzyme family.</text>
</comment>
<dbReference type="NCBIfam" id="TIGR02534">
    <property type="entry name" value="mucon_cyclo"/>
    <property type="match status" value="1"/>
</dbReference>
<gene>
    <name evidence="9" type="ORF">E4O92_14140</name>
</gene>
<proteinExistence type="inferred from homology"/>
<dbReference type="SFLD" id="SFLDS00001">
    <property type="entry name" value="Enolase"/>
    <property type="match status" value="1"/>
</dbReference>
<protein>
    <submittedName>
        <fullName evidence="9">Muconate cycloisomerase</fullName>
    </submittedName>
</protein>
<dbReference type="InterPro" id="IPR029017">
    <property type="entry name" value="Enolase-like_N"/>
</dbReference>
<dbReference type="Pfam" id="PF02746">
    <property type="entry name" value="MR_MLE_N"/>
    <property type="match status" value="1"/>
</dbReference>
<dbReference type="EMBL" id="SPUM01000094">
    <property type="protein sequence ID" value="TFW31336.1"/>
    <property type="molecule type" value="Genomic_DNA"/>
</dbReference>
<keyword evidence="7 9" id="KW-0413">Isomerase</keyword>
<evidence type="ECO:0000256" key="2">
    <source>
        <dbReference type="ARBA" id="ARBA00005211"/>
    </source>
</evidence>
<dbReference type="GO" id="GO:0006518">
    <property type="term" value="P:peptide metabolic process"/>
    <property type="evidence" value="ECO:0007669"/>
    <property type="project" value="UniProtKB-ARBA"/>
</dbReference>
<dbReference type="InterPro" id="IPR013342">
    <property type="entry name" value="Mandelate_racemase_C"/>
</dbReference>
<keyword evidence="4" id="KW-0479">Metal-binding</keyword>
<organism evidence="9 10">
    <name type="scientific">Massilia horti</name>
    <dbReference type="NCBI Taxonomy" id="2562153"/>
    <lineage>
        <taxon>Bacteria</taxon>
        <taxon>Pseudomonadati</taxon>
        <taxon>Pseudomonadota</taxon>
        <taxon>Betaproteobacteria</taxon>
        <taxon>Burkholderiales</taxon>
        <taxon>Oxalobacteraceae</taxon>
        <taxon>Telluria group</taxon>
        <taxon>Massilia</taxon>
    </lineage>
</organism>
<dbReference type="Gene3D" id="3.20.20.120">
    <property type="entry name" value="Enolase-like C-terminal domain"/>
    <property type="match status" value="1"/>
</dbReference>
<feature type="domain" description="Mandelate racemase/muconate lactonizing enzyme C-terminal" evidence="8">
    <location>
        <begin position="144"/>
        <end position="242"/>
    </location>
</feature>
<dbReference type="Pfam" id="PF13378">
    <property type="entry name" value="MR_MLE_C"/>
    <property type="match status" value="1"/>
</dbReference>
<dbReference type="PANTHER" id="PTHR48073:SF2">
    <property type="entry name" value="O-SUCCINYLBENZOATE SYNTHASE"/>
    <property type="match status" value="1"/>
</dbReference>
<dbReference type="GO" id="GO:0018849">
    <property type="term" value="F:muconate cycloisomerase activity"/>
    <property type="evidence" value="ECO:0007669"/>
    <property type="project" value="InterPro"/>
</dbReference>
<sequence length="378" mass="41363">MTMQIVSVETIIVDLPTVRPHKLAMATINSQGLVIVRVRDEQGNEGLGEASVIPHYGSETVEAIKVVIDQYLAPAVIGLNPGELEILHEKMNACLKENHYPKAALEMACVDLAARRLGVPASALFGGAVRDRLQVLLVLGNGDAPRDIELAEQKLDERQHNLFLVKVGKADVRDDVARAAAIKRALGERARVHVDANQSWDEAQATWAIPRLEDAGIAVVEQPLPRWNVEGMRRLCERFAVPIMADEAIDTVESALDFARRGAADAFSIKVTKQGGMLPTRKVATIAEAAGISLFGGTMLEGGIGTSAYAQLFSTVRRLDWGCQLFGPLLFSDTITVEQPIFKDFHLQVPQGPGYGMTIDEEKLAYYRRDGGKYRRAQ</sequence>
<reference evidence="9 10" key="1">
    <citation type="submission" date="2019-03" db="EMBL/GenBank/DDBJ databases">
        <title>Draft genome of Massilia hortus sp. nov., a novel bacterial species of the Oxalobacteraceae family.</title>
        <authorList>
            <person name="Peta V."/>
            <person name="Raths R."/>
            <person name="Bucking H."/>
        </authorList>
    </citation>
    <scope>NUCLEOTIDE SEQUENCE [LARGE SCALE GENOMIC DNA]</scope>
    <source>
        <strain evidence="9 10">ONC3</strain>
    </source>
</reference>
<evidence type="ECO:0000256" key="7">
    <source>
        <dbReference type="ARBA" id="ARBA00023235"/>
    </source>
</evidence>
<dbReference type="SUPFAM" id="SSF54826">
    <property type="entry name" value="Enolase N-terminal domain-like"/>
    <property type="match status" value="1"/>
</dbReference>